<dbReference type="InterPro" id="IPR022742">
    <property type="entry name" value="Hydrolase_4"/>
</dbReference>
<evidence type="ECO:0000313" key="3">
    <source>
        <dbReference type="EMBL" id="CAD8454935.1"/>
    </source>
</evidence>
<sequence>MATEGNRFRSGSTERHSQTSPRKCAGNMKSLHNVISQQPDPTRERKHNPQEYYYHHPAHPAHPTHLTQRSASGNLSASASGCGSHSSYSRLPNNPNDRKNLGDPGSCSCLVCCFGCLTICGCRDWVCRKMVFFPPPAQYHVEVEHVEDEHGETANRQVMYIIEGAEEEEPHLGDPYWSPNFTVFKLPTKRSQCICSFHITRPTASNTILFSHGNATDIGLLRNHLLDLSESLNVNVYAYDYTGYGLSTNPGRPTIADVLADASAAYLHLTNNLKCDPRSIILYGQSLGTGPTLHLAKKHKVKGVVVHSGIMSALRVIRPYMEHTYWFDVFPNIDDIGHSRSPVFVIHGTHDHEIDIRHGEMLHLASGSGIPPWWVEGGGHNDIEFDHRKMYIQHLQKFICQFTRNTPIHRNTIRRNTNHHPNHDPNSNQPPYQHPNTSGGRVSPKHPNTNANQTCEEKRMDLASVSGRALGPGQREQGSGGKGGGRKNRKLGDSKPLGITLLD</sequence>
<name>A0A7S0H269_9EUKA</name>
<dbReference type="Pfam" id="PF12146">
    <property type="entry name" value="Hydrolase_4"/>
    <property type="match status" value="1"/>
</dbReference>
<gene>
    <name evidence="3" type="ORF">LAMO00422_LOCUS13879</name>
</gene>
<feature type="region of interest" description="Disordered" evidence="1">
    <location>
        <begin position="412"/>
        <end position="503"/>
    </location>
</feature>
<accession>A0A7S0H269</accession>
<dbReference type="PANTHER" id="PTHR12277:SF81">
    <property type="entry name" value="PROTEIN ABHD13"/>
    <property type="match status" value="1"/>
</dbReference>
<dbReference type="EMBL" id="HBEM01020296">
    <property type="protein sequence ID" value="CAD8454935.1"/>
    <property type="molecule type" value="Transcribed_RNA"/>
</dbReference>
<reference evidence="3" key="1">
    <citation type="submission" date="2021-01" db="EMBL/GenBank/DDBJ databases">
        <authorList>
            <person name="Corre E."/>
            <person name="Pelletier E."/>
            <person name="Niang G."/>
            <person name="Scheremetjew M."/>
            <person name="Finn R."/>
            <person name="Kale V."/>
            <person name="Holt S."/>
            <person name="Cochrane G."/>
            <person name="Meng A."/>
            <person name="Brown T."/>
            <person name="Cohen L."/>
        </authorList>
    </citation>
    <scope>NUCLEOTIDE SEQUENCE</scope>
    <source>
        <strain evidence="3">CCMP2058</strain>
    </source>
</reference>
<dbReference type="Gene3D" id="3.40.50.1820">
    <property type="entry name" value="alpha/beta hydrolase"/>
    <property type="match status" value="1"/>
</dbReference>
<proteinExistence type="predicted"/>
<feature type="compositionally biased region" description="Low complexity" evidence="1">
    <location>
        <begin position="70"/>
        <end position="81"/>
    </location>
</feature>
<feature type="compositionally biased region" description="Polar residues" evidence="1">
    <location>
        <begin position="424"/>
        <end position="454"/>
    </location>
</feature>
<protein>
    <recommendedName>
        <fullName evidence="2">Serine aminopeptidase S33 domain-containing protein</fullName>
    </recommendedName>
</protein>
<feature type="domain" description="Serine aminopeptidase S33" evidence="2">
    <location>
        <begin position="205"/>
        <end position="323"/>
    </location>
</feature>
<dbReference type="SUPFAM" id="SSF53474">
    <property type="entry name" value="alpha/beta-Hydrolases"/>
    <property type="match status" value="1"/>
</dbReference>
<evidence type="ECO:0000259" key="2">
    <source>
        <dbReference type="Pfam" id="PF12146"/>
    </source>
</evidence>
<dbReference type="InterPro" id="IPR029058">
    <property type="entry name" value="AB_hydrolase_fold"/>
</dbReference>
<dbReference type="PANTHER" id="PTHR12277">
    <property type="entry name" value="ALPHA/BETA HYDROLASE DOMAIN-CONTAINING PROTEIN"/>
    <property type="match status" value="1"/>
</dbReference>
<feature type="region of interest" description="Disordered" evidence="1">
    <location>
        <begin position="1"/>
        <end position="81"/>
    </location>
</feature>
<evidence type="ECO:0000256" key="1">
    <source>
        <dbReference type="SAM" id="MobiDB-lite"/>
    </source>
</evidence>
<organism evidence="3">
    <name type="scientific">Amorphochlora amoebiformis</name>
    <dbReference type="NCBI Taxonomy" id="1561963"/>
    <lineage>
        <taxon>Eukaryota</taxon>
        <taxon>Sar</taxon>
        <taxon>Rhizaria</taxon>
        <taxon>Cercozoa</taxon>
        <taxon>Chlorarachniophyceae</taxon>
        <taxon>Amorphochlora</taxon>
    </lineage>
</organism>
<dbReference type="AlphaFoldDB" id="A0A7S0H269"/>